<dbReference type="InterPro" id="IPR017927">
    <property type="entry name" value="FAD-bd_FR_type"/>
</dbReference>
<feature type="domain" description="FAD-binding FR-type" evidence="1">
    <location>
        <begin position="13"/>
        <end position="138"/>
    </location>
</feature>
<dbReference type="Gene3D" id="2.40.30.10">
    <property type="entry name" value="Translation factors"/>
    <property type="match status" value="1"/>
</dbReference>
<dbReference type="EMBL" id="JACYHB010000010">
    <property type="protein sequence ID" value="MBD8079825.1"/>
    <property type="molecule type" value="Genomic_DNA"/>
</dbReference>
<dbReference type="Gene3D" id="3.40.50.80">
    <property type="entry name" value="Nucleotide-binding domain of ferredoxin-NADP reductase (FNR) module"/>
    <property type="match status" value="1"/>
</dbReference>
<dbReference type="CDD" id="cd06193">
    <property type="entry name" value="siderophore_interacting"/>
    <property type="match status" value="1"/>
</dbReference>
<dbReference type="PANTHER" id="PTHR30157">
    <property type="entry name" value="FERRIC REDUCTASE, NADPH-DEPENDENT"/>
    <property type="match status" value="1"/>
</dbReference>
<evidence type="ECO:0000259" key="1">
    <source>
        <dbReference type="PROSITE" id="PS51384"/>
    </source>
</evidence>
<dbReference type="Proteomes" id="UP000610846">
    <property type="component" value="Unassembled WGS sequence"/>
</dbReference>
<dbReference type="AlphaFoldDB" id="A0A927J0X6"/>
<evidence type="ECO:0000313" key="2">
    <source>
        <dbReference type="EMBL" id="MBD8079825.1"/>
    </source>
</evidence>
<gene>
    <name evidence="2" type="ORF">IF651_12245</name>
</gene>
<proteinExistence type="predicted"/>
<dbReference type="InterPro" id="IPR039261">
    <property type="entry name" value="FNR_nucleotide-bd"/>
</dbReference>
<dbReference type="GO" id="GO:0016491">
    <property type="term" value="F:oxidoreductase activity"/>
    <property type="evidence" value="ECO:0007669"/>
    <property type="project" value="InterPro"/>
</dbReference>
<dbReference type="InterPro" id="IPR007037">
    <property type="entry name" value="SIP_rossman_dom"/>
</dbReference>
<accession>A0A927J0X6</accession>
<dbReference type="InterPro" id="IPR013113">
    <property type="entry name" value="SIP_FAD-bd"/>
</dbReference>
<reference evidence="2" key="1">
    <citation type="journal article" date="2018" name="Curr. Microbiol.">
        <title>Cellulosimicrobium arenosum sp. nov., Isolated from Marine Sediment Sand.</title>
        <authorList>
            <person name="Oh M."/>
            <person name="Kim J.H."/>
            <person name="Yoon J.H."/>
            <person name="Schumann P."/>
            <person name="Kim W."/>
        </authorList>
    </citation>
    <scope>NUCLEOTIDE SEQUENCE</scope>
    <source>
        <strain evidence="2">KCTC 49039</strain>
    </source>
</reference>
<keyword evidence="3" id="KW-1185">Reference proteome</keyword>
<dbReference type="SUPFAM" id="SSF63380">
    <property type="entry name" value="Riboflavin synthase domain-like"/>
    <property type="match status" value="1"/>
</dbReference>
<evidence type="ECO:0000313" key="3">
    <source>
        <dbReference type="Proteomes" id="UP000610846"/>
    </source>
</evidence>
<protein>
    <submittedName>
        <fullName evidence="2">Siderophore-interacting protein</fullName>
    </submittedName>
</protein>
<sequence length="279" mass="30024">MSTPTVQAPRRSRPQIVLDVVETTWLTPHMVRVVAGGPGFAAFTDNASTDAYVKIFFAKPELGLEPPYDVAALRETLPPADLPVTRTYTVRWVDVAAQQLAIDFVVHGDEGLAGPWAAAAQPGDRLVLAGPGGMYAPDPTADWHLLAGDDAAIPAIAAALEAMPRDAVGQVFVEIGTEADAQPLEAPAGFTVTWLLRGEAHAGTTTLLPDAVHGTEWLDGRVQVFAHGEREAMKALRRVFADRGVPRDDLSLSGYWALGRAEDRFQAEKREPIGQIFED</sequence>
<name>A0A927J0X6_9MICO</name>
<dbReference type="Pfam" id="PF08021">
    <property type="entry name" value="FAD_binding_9"/>
    <property type="match status" value="1"/>
</dbReference>
<dbReference type="RefSeq" id="WP_191829418.1">
    <property type="nucleotide sequence ID" value="NZ_JACYHB010000010.1"/>
</dbReference>
<organism evidence="2 3">
    <name type="scientific">Cellulosimicrobium arenosum</name>
    <dbReference type="NCBI Taxonomy" id="2708133"/>
    <lineage>
        <taxon>Bacteria</taxon>
        <taxon>Bacillati</taxon>
        <taxon>Actinomycetota</taxon>
        <taxon>Actinomycetes</taxon>
        <taxon>Micrococcales</taxon>
        <taxon>Promicromonosporaceae</taxon>
        <taxon>Cellulosimicrobium</taxon>
    </lineage>
</organism>
<dbReference type="PROSITE" id="PS51384">
    <property type="entry name" value="FAD_FR"/>
    <property type="match status" value="1"/>
</dbReference>
<reference evidence="2" key="2">
    <citation type="submission" date="2020-09" db="EMBL/GenBank/DDBJ databases">
        <authorList>
            <person name="Yu Y."/>
        </authorList>
    </citation>
    <scope>NUCLEOTIDE SEQUENCE</scope>
    <source>
        <strain evidence="2">KCTC 49039</strain>
    </source>
</reference>
<comment type="caution">
    <text evidence="2">The sequence shown here is derived from an EMBL/GenBank/DDBJ whole genome shotgun (WGS) entry which is preliminary data.</text>
</comment>
<dbReference type="InterPro" id="IPR017938">
    <property type="entry name" value="Riboflavin_synthase-like_b-brl"/>
</dbReference>
<dbReference type="PANTHER" id="PTHR30157:SF0">
    <property type="entry name" value="NADPH-DEPENDENT FERRIC-CHELATE REDUCTASE"/>
    <property type="match status" value="1"/>
</dbReference>
<dbReference type="Pfam" id="PF04954">
    <property type="entry name" value="SIP"/>
    <property type="match status" value="1"/>
</dbReference>
<dbReference type="InterPro" id="IPR039374">
    <property type="entry name" value="SIP_fam"/>
</dbReference>